<evidence type="ECO:0000313" key="2">
    <source>
        <dbReference type="EMBL" id="GAG89915.1"/>
    </source>
</evidence>
<gene>
    <name evidence="2" type="ORF">S01H4_23122</name>
</gene>
<feature type="non-terminal residue" evidence="2">
    <location>
        <position position="1"/>
    </location>
</feature>
<organism evidence="2">
    <name type="scientific">marine sediment metagenome</name>
    <dbReference type="NCBI Taxonomy" id="412755"/>
    <lineage>
        <taxon>unclassified sequences</taxon>
        <taxon>metagenomes</taxon>
        <taxon>ecological metagenomes</taxon>
    </lineage>
</organism>
<feature type="transmembrane region" description="Helical" evidence="1">
    <location>
        <begin position="252"/>
        <end position="269"/>
    </location>
</feature>
<comment type="caution">
    <text evidence="2">The sequence shown here is derived from an EMBL/GenBank/DDBJ whole genome shotgun (WGS) entry which is preliminary data.</text>
</comment>
<name>X1B4C3_9ZZZZ</name>
<reference evidence="2" key="1">
    <citation type="journal article" date="2014" name="Front. Microbiol.">
        <title>High frequency of phylogenetically diverse reductive dehalogenase-homologous genes in deep subseafloor sedimentary metagenomes.</title>
        <authorList>
            <person name="Kawai M."/>
            <person name="Futagami T."/>
            <person name="Toyoda A."/>
            <person name="Takaki Y."/>
            <person name="Nishi S."/>
            <person name="Hori S."/>
            <person name="Arai W."/>
            <person name="Tsubouchi T."/>
            <person name="Morono Y."/>
            <person name="Uchiyama I."/>
            <person name="Ito T."/>
            <person name="Fujiyama A."/>
            <person name="Inagaki F."/>
            <person name="Takami H."/>
        </authorList>
    </citation>
    <scope>NUCLEOTIDE SEQUENCE</scope>
    <source>
        <strain evidence="2">Expedition CK06-06</strain>
    </source>
</reference>
<feature type="transmembrane region" description="Helical" evidence="1">
    <location>
        <begin position="298"/>
        <end position="315"/>
    </location>
</feature>
<evidence type="ECO:0000256" key="1">
    <source>
        <dbReference type="SAM" id="Phobius"/>
    </source>
</evidence>
<accession>X1B4C3</accession>
<keyword evidence="1" id="KW-0812">Transmembrane</keyword>
<keyword evidence="1" id="KW-1133">Transmembrane helix</keyword>
<protein>
    <submittedName>
        <fullName evidence="2">Uncharacterized protein</fullName>
    </submittedName>
</protein>
<proteinExistence type="predicted"/>
<dbReference type="EMBL" id="BART01010691">
    <property type="protein sequence ID" value="GAG89915.1"/>
    <property type="molecule type" value="Genomic_DNA"/>
</dbReference>
<sequence>ELSCFNATDDNELYCMMVYATPTRTYVNRLNWSFSSIDACNIFGSNWVYSVAMKNTTRGYSTSLSPPKLAHFNLISGNCGVSTTQPISPDATYSIDLDQPLDLIYMGYDGEVRNSSGYFKFYSGTGDVERIALSDGTSAIIYLDDGDGNIKQFFGGNSSYNPYFDLEISDFEYKDRWQIIEDGEGFEWLVGSKLINPTTIRIARYNFSAIIEEYGGSYEANETEVTNIFGLNFEEIPAGIGALVGLDSDSSGLLFALLMSLIISVMVYTKIRGDSNVFLLTFIASFLIMWAMGFVPTYLIVLIGFITAVLLVYKLRA</sequence>
<dbReference type="AlphaFoldDB" id="X1B4C3"/>
<feature type="transmembrane region" description="Helical" evidence="1">
    <location>
        <begin position="276"/>
        <end position="292"/>
    </location>
</feature>
<keyword evidence="1" id="KW-0472">Membrane</keyword>